<proteinExistence type="predicted"/>
<dbReference type="Proteomes" id="UP001157138">
    <property type="component" value="Unassembled WGS sequence"/>
</dbReference>
<evidence type="ECO:0000313" key="2">
    <source>
        <dbReference type="EMBL" id="GLT16947.1"/>
    </source>
</evidence>
<dbReference type="Gene3D" id="3.30.460.10">
    <property type="entry name" value="Beta Polymerase, domain 2"/>
    <property type="match status" value="1"/>
</dbReference>
<name>A0ABQ6EWP2_9VIBR</name>
<evidence type="ECO:0000313" key="3">
    <source>
        <dbReference type="Proteomes" id="UP001157138"/>
    </source>
</evidence>
<comment type="caution">
    <text evidence="2">The sequence shown here is derived from an EMBL/GenBank/DDBJ whole genome shotgun (WGS) entry which is preliminary data.</text>
</comment>
<dbReference type="CDD" id="cd05403">
    <property type="entry name" value="NT_KNTase_like"/>
    <property type="match status" value="1"/>
</dbReference>
<organism evidence="2 3">
    <name type="scientific">Vibrio zhanjiangensis</name>
    <dbReference type="NCBI Taxonomy" id="1046128"/>
    <lineage>
        <taxon>Bacteria</taxon>
        <taxon>Pseudomonadati</taxon>
        <taxon>Pseudomonadota</taxon>
        <taxon>Gammaproteobacteria</taxon>
        <taxon>Vibrionales</taxon>
        <taxon>Vibrionaceae</taxon>
        <taxon>Vibrio</taxon>
    </lineage>
</organism>
<evidence type="ECO:0000256" key="1">
    <source>
        <dbReference type="SAM" id="MobiDB-lite"/>
    </source>
</evidence>
<dbReference type="RefSeq" id="WP_284190874.1">
    <property type="nucleotide sequence ID" value="NZ_BSPW01000017.1"/>
</dbReference>
<reference evidence="3" key="1">
    <citation type="journal article" date="2019" name="Int. J. Syst. Evol. Microbiol.">
        <title>The Global Catalogue of Microorganisms (GCM) 10K type strain sequencing project: providing services to taxonomists for standard genome sequencing and annotation.</title>
        <authorList>
            <consortium name="The Broad Institute Genomics Platform"/>
            <consortium name="The Broad Institute Genome Sequencing Center for Infectious Disease"/>
            <person name="Wu L."/>
            <person name="Ma J."/>
        </authorList>
    </citation>
    <scope>NUCLEOTIDE SEQUENCE [LARGE SCALE GENOMIC DNA]</scope>
    <source>
        <strain evidence="3">NBRC 108723</strain>
    </source>
</reference>
<protein>
    <recommendedName>
        <fullName evidence="4">Polymerase nucleotidyl transferase domain-containing protein</fullName>
    </recommendedName>
</protein>
<feature type="region of interest" description="Disordered" evidence="1">
    <location>
        <begin position="182"/>
        <end position="201"/>
    </location>
</feature>
<gene>
    <name evidence="2" type="ORF">GCM10007938_07240</name>
</gene>
<evidence type="ECO:0008006" key="4">
    <source>
        <dbReference type="Google" id="ProtNLM"/>
    </source>
</evidence>
<dbReference type="InterPro" id="IPR043519">
    <property type="entry name" value="NT_sf"/>
</dbReference>
<feature type="compositionally biased region" description="Polar residues" evidence="1">
    <location>
        <begin position="1"/>
        <end position="12"/>
    </location>
</feature>
<accession>A0ABQ6EWP2</accession>
<dbReference type="EMBL" id="BSPW01000017">
    <property type="protein sequence ID" value="GLT16947.1"/>
    <property type="molecule type" value="Genomic_DNA"/>
</dbReference>
<dbReference type="SUPFAM" id="SSF81301">
    <property type="entry name" value="Nucleotidyltransferase"/>
    <property type="match status" value="1"/>
</dbReference>
<keyword evidence="3" id="KW-1185">Reference proteome</keyword>
<sequence>MVKTVITQTANTEPLPHAEGKSESSGTLAIKSVQHKLNRSESFVECRPSGVTQKIKPQRQNSIDGTFVSTVSQGANKDMIQVQVVGKSHLVQIDNHSLVKGKLEREVSAQDLLTIDVSRAVTSRRGPNQEIFDQIDLRSPPMYNWYPVEKINGEAVSENWFVREDAFVNDKDGRVMAETPQLQAGKRGRPQARQPFDFPEPPKLVGKRLDAKYIDDYITKLDLGTEPIDVKEEIKKFTNLLSGVYGGSWMSILYGSYASGNQRASTDQQPGSDIDVMFSCDNQSYAAHREELIPKITQCIAALHKRVGAVVDDEVPADSKHLISADEMMEAASLNMYYPTNTEGLANKVHIDPLRFFLDKEVSLEGITKSESERFSPEFLQSKYLRLRLLFNIMTTPNVIHSNNKEAIKILEDKVKHVLSNLLQDLINQLSESKELSIDQKIELLLGQGENKGEYWLGYKQDRKGVVEKLKSLLTSND</sequence>
<feature type="region of interest" description="Disordered" evidence="1">
    <location>
        <begin position="1"/>
        <end position="26"/>
    </location>
</feature>